<evidence type="ECO:0000313" key="2">
    <source>
        <dbReference type="EMBL" id="WQB98516.1"/>
    </source>
</evidence>
<sequence>MNISRRSLLLGGMSIPLLAVAGRGVAAAAARLPNPLMVIVSGVGARADTGKLGAVANAFSSAGLPIAMTIRMTGDAADIPGYNSGLAKWIRQSVELAPNAIEFGIHATEIAPADPYLQARQAGEMQAAFSHMINAFDRYKSTAVVTALTLTTNQPLQSPQDAAAMRSAGIRTVIRLAGGQDDKAGVKPSDGGYWMTNTGLVNTVASARTSATSGNATTVLTAPALLAQNITALAANIDPIIVEIPFDALAGLSNADAADYAAGVGMAVLAATSSGDARVLTPQKLYTQSRAANRRYIVVRVDDLRLDSDTDPSHIAFVRGLIEAGYPLTNAIIPAPKAGLLSADETSKTFLRSTLADLRYDIAGHGWHHTPSELLGNSLAKDVDLIRDCMSEIYRSTGTVPLTYIPPNDDFDDNTLDAVAGTGTPMFAAEKGTLRWFNGLDRRGILHVSNTVKFEAAWTGDLPYFSQEQVFDFLGDDNDAVFCIHPDTAKTPEKKQVILDSITRMAGLPGTTLVNFAQYYKAVCPPMPKVDRIRQARVDVSVKDWRKPEPHQMEEEALRADAELAWTYFDWGAKHYNGMAPATSWIESGKQTGYPFITMWDIGSHILAAVSAQRLRIIDQTQFETMIDRILAFLGEGDFRLAGAKLPNTERRLSAKGGERDGFDSADTGRLLVALKILDSYTAGAFPVFKLVQHWSFGSVLKYGEMHVVSDSVRISSGQYNSYAGYAGRGYSLWGEAVAPVFTTADPSNDMDAALATIVEVQKRGRIATEPHVTEEIELGASPHGRLIADILYAAQMKRFQETGILTCVSETAMAGPPYFTYQGYQLINDGGTFPVDTLKTSAPDKAAKLSDSLRLVNSKGAYLWLAARPGDYAQKLVAYVRERARMKGMGFSAGVSERTGKRIEVTDINTNGIILESVAYTLGGRKPLISRAEA</sequence>
<dbReference type="Proteomes" id="UP001322481">
    <property type="component" value="Chromosome"/>
</dbReference>
<evidence type="ECO:0000313" key="3">
    <source>
        <dbReference type="Proteomes" id="UP001322481"/>
    </source>
</evidence>
<evidence type="ECO:0000259" key="1">
    <source>
        <dbReference type="Pfam" id="PF11329"/>
    </source>
</evidence>
<dbReference type="PROSITE" id="PS51318">
    <property type="entry name" value="TAT"/>
    <property type="match status" value="1"/>
</dbReference>
<feature type="domain" description="DUF3131" evidence="1">
    <location>
        <begin position="561"/>
        <end position="923"/>
    </location>
</feature>
<dbReference type="Pfam" id="PF11329">
    <property type="entry name" value="DUF3131"/>
    <property type="match status" value="1"/>
</dbReference>
<dbReference type="InterPro" id="IPR011330">
    <property type="entry name" value="Glyco_hydro/deAcase_b/a-brl"/>
</dbReference>
<dbReference type="InterPro" id="IPR021478">
    <property type="entry name" value="DUF3131"/>
</dbReference>
<gene>
    <name evidence="2" type="ORF">U0R22_002670</name>
</gene>
<name>A0ABZ0VPA4_9HYPH</name>
<proteinExistence type="predicted"/>
<dbReference type="EMBL" id="CP139858">
    <property type="protein sequence ID" value="WQB98516.1"/>
    <property type="molecule type" value="Genomic_DNA"/>
</dbReference>
<dbReference type="InterPro" id="IPR006311">
    <property type="entry name" value="TAT_signal"/>
</dbReference>
<keyword evidence="3" id="KW-1185">Reference proteome</keyword>
<dbReference type="Gene3D" id="1.50.10.140">
    <property type="match status" value="1"/>
</dbReference>
<dbReference type="RefSeq" id="WP_322418803.1">
    <property type="nucleotide sequence ID" value="NZ_CP139858.1"/>
</dbReference>
<organism evidence="2 3">
    <name type="scientific">Mesorhizobium huakuii</name>
    <dbReference type="NCBI Taxonomy" id="28104"/>
    <lineage>
        <taxon>Bacteria</taxon>
        <taxon>Pseudomonadati</taxon>
        <taxon>Pseudomonadota</taxon>
        <taxon>Alphaproteobacteria</taxon>
        <taxon>Hyphomicrobiales</taxon>
        <taxon>Phyllobacteriaceae</taxon>
        <taxon>Mesorhizobium</taxon>
    </lineage>
</organism>
<reference evidence="2 3" key="1">
    <citation type="submission" date="2023-11" db="EMBL/GenBank/DDBJ databases">
        <authorList>
            <person name="Panchal A.K."/>
            <person name="Meaney J.S."/>
            <person name="Karas B.J."/>
            <person name="diCenzo G.C."/>
        </authorList>
    </citation>
    <scope>NUCLEOTIDE SEQUENCE [LARGE SCALE GENOMIC DNA]</scope>
    <source>
        <strain evidence="2 3">NZP2235</strain>
    </source>
</reference>
<protein>
    <submittedName>
        <fullName evidence="2">DUF3131 domain-containing protein</fullName>
    </submittedName>
</protein>
<dbReference type="Gene3D" id="3.20.20.370">
    <property type="entry name" value="Glycoside hydrolase/deacetylase"/>
    <property type="match status" value="1"/>
</dbReference>
<accession>A0ABZ0VPA4</accession>
<dbReference type="SUPFAM" id="SSF88713">
    <property type="entry name" value="Glycoside hydrolase/deacetylase"/>
    <property type="match status" value="1"/>
</dbReference>